<keyword evidence="5" id="KW-0560">Oxidoreductase</keyword>
<feature type="transmembrane region" description="Helical" evidence="3">
    <location>
        <begin position="382"/>
        <end position="403"/>
    </location>
</feature>
<proteinExistence type="predicted"/>
<dbReference type="GO" id="GO:0015990">
    <property type="term" value="P:electron transport coupled proton transport"/>
    <property type="evidence" value="ECO:0007669"/>
    <property type="project" value="TreeGrafter"/>
</dbReference>
<name>G8TWS6_SULAD</name>
<dbReference type="GO" id="GO:0016020">
    <property type="term" value="C:membrane"/>
    <property type="evidence" value="ECO:0007669"/>
    <property type="project" value="UniProtKB-SubCell"/>
</dbReference>
<evidence type="ECO:0000259" key="4">
    <source>
        <dbReference type="Pfam" id="PF00361"/>
    </source>
</evidence>
<protein>
    <submittedName>
        <fullName evidence="5">NADH dehydrogenase subunit M</fullName>
        <ecNumber evidence="5">1.6.5.3</ecNumber>
    </submittedName>
</protein>
<keyword evidence="2 3" id="KW-0812">Transmembrane</keyword>
<feature type="transmembrane region" description="Helical" evidence="3">
    <location>
        <begin position="424"/>
        <end position="442"/>
    </location>
</feature>
<evidence type="ECO:0000313" key="5">
    <source>
        <dbReference type="EMBL" id="AEW06065.1"/>
    </source>
</evidence>
<dbReference type="InterPro" id="IPR003918">
    <property type="entry name" value="NADH_UbQ_OxRdtase"/>
</dbReference>
<evidence type="ECO:0000313" key="6">
    <source>
        <dbReference type="Proteomes" id="UP000005439"/>
    </source>
</evidence>
<feature type="domain" description="NADH:quinone oxidoreductase/Mrp antiporter transmembrane" evidence="4">
    <location>
        <begin position="111"/>
        <end position="388"/>
    </location>
</feature>
<dbReference type="STRING" id="679936.Sulac_2603"/>
<dbReference type="Pfam" id="PF00361">
    <property type="entry name" value="Proton_antipo_M"/>
    <property type="match status" value="1"/>
</dbReference>
<dbReference type="InterPro" id="IPR001750">
    <property type="entry name" value="ND/Mrp_TM"/>
</dbReference>
<sequence length="451" mass="48653">MLIALLIGPWVFLAGFLGLPARYGQYAVVAMALAELGITTAGLKPGQWWSISWWPTLGLNFTVGVTSINLPLLWMNALVFLATALAMKRPSRDTVVWLTLAFWGVTVAFLSRNWLLYFLGFETAVLPFFLLVRKHGGSGRRTAAFYFLAFSGVAGMLLLSAVLYLALHHITVVGGGTLPLVQQQLVFGILLLAWAIKTPLWPFHAWLPRMHGEAPTPVSMYLAGSALKVAPYGFLLFSGLLRGALQQAGPFWTFWGAITLLVGSGLAFAQKDVKQTVALSSIASMGYVMMALASGTALGTEAAILVMVGHGLASPFLFWIVGRIQEVTGGRQLSDLTGLYRRDPATVRWLTLAALAYMGAPGLALFPGELGVLVSVYQRTPLAFALVVPALVLMSATWVRILARARFGSDEPASPASGLGRGMGWVLGLPLLGLGLAPGWWIHVWQWRGFS</sequence>
<evidence type="ECO:0000256" key="3">
    <source>
        <dbReference type="SAM" id="Phobius"/>
    </source>
</evidence>
<feature type="transmembrane region" description="Helical" evidence="3">
    <location>
        <begin position="349"/>
        <end position="370"/>
    </location>
</feature>
<dbReference type="GO" id="GO:0048039">
    <property type="term" value="F:ubiquinone binding"/>
    <property type="evidence" value="ECO:0007669"/>
    <property type="project" value="TreeGrafter"/>
</dbReference>
<reference evidence="6" key="1">
    <citation type="submission" date="2011-12" db="EMBL/GenBank/DDBJ databases">
        <title>The complete genome of chromosome of Sulfobacillus acidophilus DSM 10332.</title>
        <authorList>
            <person name="Lucas S."/>
            <person name="Han J."/>
            <person name="Lapidus A."/>
            <person name="Bruce D."/>
            <person name="Goodwin L."/>
            <person name="Pitluck S."/>
            <person name="Peters L."/>
            <person name="Kyrpides N."/>
            <person name="Mavromatis K."/>
            <person name="Ivanova N."/>
            <person name="Mikhailova N."/>
            <person name="Chertkov O."/>
            <person name="Saunders E."/>
            <person name="Detter J.C."/>
            <person name="Tapia R."/>
            <person name="Han C."/>
            <person name="Land M."/>
            <person name="Hauser L."/>
            <person name="Markowitz V."/>
            <person name="Cheng J.-F."/>
            <person name="Hugenholtz P."/>
            <person name="Woyke T."/>
            <person name="Wu D."/>
            <person name="Pukall R."/>
            <person name="Gehrich-Schroeter G."/>
            <person name="Schneider S."/>
            <person name="Klenk H.-P."/>
            <person name="Eisen J.A."/>
        </authorList>
    </citation>
    <scope>NUCLEOTIDE SEQUENCE [LARGE SCALE GENOMIC DNA]</scope>
    <source>
        <strain evidence="6">ATCC 700253 / DSM 10332 / NAL</strain>
    </source>
</reference>
<dbReference type="PATRIC" id="fig|679936.5.peg.2694"/>
<dbReference type="PANTHER" id="PTHR43507">
    <property type="entry name" value="NADH-UBIQUINONE OXIDOREDUCTASE CHAIN 4"/>
    <property type="match status" value="1"/>
</dbReference>
<feature type="transmembrane region" description="Helical" evidence="3">
    <location>
        <begin position="276"/>
        <end position="296"/>
    </location>
</feature>
<dbReference type="GO" id="GO:0003954">
    <property type="term" value="F:NADH dehydrogenase activity"/>
    <property type="evidence" value="ECO:0007669"/>
    <property type="project" value="TreeGrafter"/>
</dbReference>
<evidence type="ECO:0000256" key="2">
    <source>
        <dbReference type="RuleBase" id="RU000320"/>
    </source>
</evidence>
<feature type="transmembrane region" description="Helical" evidence="3">
    <location>
        <begin position="144"/>
        <end position="165"/>
    </location>
</feature>
<dbReference type="PRINTS" id="PR01437">
    <property type="entry name" value="NUOXDRDTASE4"/>
</dbReference>
<dbReference type="KEGG" id="sap:Sulac_2603"/>
<dbReference type="EMBL" id="CP003179">
    <property type="protein sequence ID" value="AEW06065.1"/>
    <property type="molecule type" value="Genomic_DNA"/>
</dbReference>
<feature type="transmembrane region" description="Helical" evidence="3">
    <location>
        <begin position="94"/>
        <end position="110"/>
    </location>
</feature>
<keyword evidence="3" id="KW-1133">Transmembrane helix</keyword>
<feature type="transmembrane region" description="Helical" evidence="3">
    <location>
        <begin position="116"/>
        <end position="132"/>
    </location>
</feature>
<dbReference type="PANTHER" id="PTHR43507:SF1">
    <property type="entry name" value="NADH-UBIQUINONE OXIDOREDUCTASE CHAIN 4"/>
    <property type="match status" value="1"/>
</dbReference>
<evidence type="ECO:0000256" key="1">
    <source>
        <dbReference type="ARBA" id="ARBA00004127"/>
    </source>
</evidence>
<keyword evidence="6" id="KW-1185">Reference proteome</keyword>
<feature type="transmembrane region" description="Helical" evidence="3">
    <location>
        <begin position="58"/>
        <end position="82"/>
    </location>
</feature>
<keyword evidence="3" id="KW-0472">Membrane</keyword>
<dbReference type="AlphaFoldDB" id="G8TWS6"/>
<dbReference type="Proteomes" id="UP000005439">
    <property type="component" value="Chromosome"/>
</dbReference>
<feature type="transmembrane region" description="Helical" evidence="3">
    <location>
        <begin position="302"/>
        <end position="321"/>
    </location>
</feature>
<organism evidence="5 6">
    <name type="scientific">Sulfobacillus acidophilus (strain ATCC 700253 / DSM 10332 / NAL)</name>
    <dbReference type="NCBI Taxonomy" id="679936"/>
    <lineage>
        <taxon>Bacteria</taxon>
        <taxon>Bacillati</taxon>
        <taxon>Bacillota</taxon>
        <taxon>Clostridia</taxon>
        <taxon>Eubacteriales</taxon>
        <taxon>Clostridiales Family XVII. Incertae Sedis</taxon>
        <taxon>Sulfobacillus</taxon>
    </lineage>
</organism>
<feature type="transmembrane region" description="Helical" evidence="3">
    <location>
        <begin position="252"/>
        <end position="269"/>
    </location>
</feature>
<dbReference type="GO" id="GO:0012505">
    <property type="term" value="C:endomembrane system"/>
    <property type="evidence" value="ECO:0007669"/>
    <property type="project" value="UniProtKB-SubCell"/>
</dbReference>
<feature type="transmembrane region" description="Helical" evidence="3">
    <location>
        <begin position="185"/>
        <end position="207"/>
    </location>
</feature>
<dbReference type="HOGENOM" id="CLU_007100_4_4_9"/>
<gene>
    <name evidence="5" type="ordered locus">Sulac_2603</name>
</gene>
<dbReference type="EC" id="1.6.5.3" evidence="5"/>
<dbReference type="GO" id="GO:0008137">
    <property type="term" value="F:NADH dehydrogenase (ubiquinone) activity"/>
    <property type="evidence" value="ECO:0007669"/>
    <property type="project" value="InterPro"/>
</dbReference>
<accession>G8TWS6</accession>
<reference evidence="5 6" key="2">
    <citation type="journal article" date="2012" name="Stand. Genomic Sci.">
        <title>Complete genome sequence of the moderately thermophilic mineral-sulfide-oxidizing firmicute Sulfobacillus acidophilus type strain (NAL(T)).</title>
        <authorList>
            <person name="Anderson I."/>
            <person name="Chertkov O."/>
            <person name="Chen A."/>
            <person name="Saunders E."/>
            <person name="Lapidus A."/>
            <person name="Nolan M."/>
            <person name="Lucas S."/>
            <person name="Hammon N."/>
            <person name="Deshpande S."/>
            <person name="Cheng J.F."/>
            <person name="Han C."/>
            <person name="Tapia R."/>
            <person name="Goodwin L.A."/>
            <person name="Pitluck S."/>
            <person name="Liolios K."/>
            <person name="Pagani I."/>
            <person name="Ivanova N."/>
            <person name="Mikhailova N."/>
            <person name="Pati A."/>
            <person name="Palaniappan K."/>
            <person name="Land M."/>
            <person name="Pan C."/>
            <person name="Rohde M."/>
            <person name="Pukall R."/>
            <person name="Goker M."/>
            <person name="Detter J.C."/>
            <person name="Woyke T."/>
            <person name="Bristow J."/>
            <person name="Eisen J.A."/>
            <person name="Markowitz V."/>
            <person name="Hugenholtz P."/>
            <person name="Kyrpides N.C."/>
            <person name="Klenk H.P."/>
            <person name="Mavromatis K."/>
        </authorList>
    </citation>
    <scope>NUCLEOTIDE SEQUENCE [LARGE SCALE GENOMIC DNA]</scope>
    <source>
        <strain evidence="6">ATCC 700253 / DSM 10332 / NAL</strain>
    </source>
</reference>
<feature type="transmembrane region" description="Helical" evidence="3">
    <location>
        <begin position="219"/>
        <end position="240"/>
    </location>
</feature>
<comment type="subcellular location">
    <subcellularLocation>
        <location evidence="1">Endomembrane system</location>
        <topology evidence="1">Multi-pass membrane protein</topology>
    </subcellularLocation>
    <subcellularLocation>
        <location evidence="2">Membrane</location>
        <topology evidence="2">Multi-pass membrane protein</topology>
    </subcellularLocation>
</comment>
<dbReference type="GO" id="GO:0042773">
    <property type="term" value="P:ATP synthesis coupled electron transport"/>
    <property type="evidence" value="ECO:0007669"/>
    <property type="project" value="InterPro"/>
</dbReference>